<accession>A0ABQ6IWV4</accession>
<dbReference type="PROSITE" id="PS50943">
    <property type="entry name" value="HTH_CROC1"/>
    <property type="match status" value="1"/>
</dbReference>
<reference evidence="4" key="1">
    <citation type="journal article" date="2019" name="Int. J. Syst. Evol. Microbiol.">
        <title>The Global Catalogue of Microorganisms (GCM) 10K type strain sequencing project: providing services to taxonomists for standard genome sequencing and annotation.</title>
        <authorList>
            <consortium name="The Broad Institute Genomics Platform"/>
            <consortium name="The Broad Institute Genome Sequencing Center for Infectious Disease"/>
            <person name="Wu L."/>
            <person name="Ma J."/>
        </authorList>
    </citation>
    <scope>NUCLEOTIDE SEQUENCE [LARGE SCALE GENOMIC DNA]</scope>
    <source>
        <strain evidence="4">NBRC 113072</strain>
    </source>
</reference>
<dbReference type="Gene3D" id="1.10.260.40">
    <property type="entry name" value="lambda repressor-like DNA-binding domains"/>
    <property type="match status" value="1"/>
</dbReference>
<dbReference type="EMBL" id="BSUO01000001">
    <property type="protein sequence ID" value="GMA41551.1"/>
    <property type="molecule type" value="Genomic_DNA"/>
</dbReference>
<dbReference type="SUPFAM" id="SSF51182">
    <property type="entry name" value="RmlC-like cupins"/>
    <property type="match status" value="1"/>
</dbReference>
<dbReference type="InterPro" id="IPR011051">
    <property type="entry name" value="RmlC_Cupin_sf"/>
</dbReference>
<evidence type="ECO:0000259" key="2">
    <source>
        <dbReference type="PROSITE" id="PS50943"/>
    </source>
</evidence>
<evidence type="ECO:0000256" key="1">
    <source>
        <dbReference type="ARBA" id="ARBA00023125"/>
    </source>
</evidence>
<dbReference type="InterPro" id="IPR001387">
    <property type="entry name" value="Cro/C1-type_HTH"/>
</dbReference>
<evidence type="ECO:0000313" key="3">
    <source>
        <dbReference type="EMBL" id="GMA41551.1"/>
    </source>
</evidence>
<dbReference type="Pfam" id="PF01381">
    <property type="entry name" value="HTH_3"/>
    <property type="match status" value="1"/>
</dbReference>
<dbReference type="SMART" id="SM00530">
    <property type="entry name" value="HTH_XRE"/>
    <property type="match status" value="1"/>
</dbReference>
<keyword evidence="1" id="KW-0238">DNA-binding</keyword>
<dbReference type="PANTHER" id="PTHR46797">
    <property type="entry name" value="HTH-TYPE TRANSCRIPTIONAL REGULATOR"/>
    <property type="match status" value="1"/>
</dbReference>
<dbReference type="CDD" id="cd00093">
    <property type="entry name" value="HTH_XRE"/>
    <property type="match status" value="1"/>
</dbReference>
<feature type="domain" description="HTH cro/C1-type" evidence="2">
    <location>
        <begin position="17"/>
        <end position="71"/>
    </location>
</feature>
<dbReference type="InterPro" id="IPR050807">
    <property type="entry name" value="TransReg_Diox_bact_type"/>
</dbReference>
<dbReference type="SUPFAM" id="SSF47413">
    <property type="entry name" value="lambda repressor-like DNA-binding domains"/>
    <property type="match status" value="1"/>
</dbReference>
<dbReference type="PANTHER" id="PTHR46797:SF1">
    <property type="entry name" value="METHYLPHOSPHONATE SYNTHASE"/>
    <property type="match status" value="1"/>
</dbReference>
<protein>
    <recommendedName>
        <fullName evidence="2">HTH cro/C1-type domain-containing protein</fullName>
    </recommendedName>
</protein>
<proteinExistence type="predicted"/>
<dbReference type="InterPro" id="IPR014710">
    <property type="entry name" value="RmlC-like_jellyroll"/>
</dbReference>
<dbReference type="InterPro" id="IPR010982">
    <property type="entry name" value="Lambda_DNA-bd_dom_sf"/>
</dbReference>
<gene>
    <name evidence="3" type="ORF">GCM10025883_35960</name>
</gene>
<keyword evidence="4" id="KW-1185">Reference proteome</keyword>
<comment type="caution">
    <text evidence="3">The sequence shown here is derived from an EMBL/GenBank/DDBJ whole genome shotgun (WGS) entry which is preliminary data.</text>
</comment>
<evidence type="ECO:0000313" key="4">
    <source>
        <dbReference type="Proteomes" id="UP001157126"/>
    </source>
</evidence>
<dbReference type="Gene3D" id="2.60.120.10">
    <property type="entry name" value="Jelly Rolls"/>
    <property type="match status" value="1"/>
</dbReference>
<sequence length="194" mass="20569">MTDSEPEGVVGRLGSRIRAERQGQGLTVAELSNLSGVGRATVSELEQAARTPTLDTLAKIATGLGVPMPTLLEERRPGMPLESFAPGSELEVRVLGIWIEDDVQVEVYRLRLSGPLRRGRSRPGSRGYLTVISGTLSAGSAATPRHLTAGSQLAFAADQPHALLPDGDAEVVLVMRYPIDIDVPDPAEPQPSGD</sequence>
<dbReference type="RefSeq" id="WP_284305096.1">
    <property type="nucleotide sequence ID" value="NZ_BSUO01000001.1"/>
</dbReference>
<organism evidence="3 4">
    <name type="scientific">Mobilicoccus caccae</name>
    <dbReference type="NCBI Taxonomy" id="1859295"/>
    <lineage>
        <taxon>Bacteria</taxon>
        <taxon>Bacillati</taxon>
        <taxon>Actinomycetota</taxon>
        <taxon>Actinomycetes</taxon>
        <taxon>Micrococcales</taxon>
        <taxon>Dermatophilaceae</taxon>
        <taxon>Mobilicoccus</taxon>
    </lineage>
</organism>
<dbReference type="Proteomes" id="UP001157126">
    <property type="component" value="Unassembled WGS sequence"/>
</dbReference>
<name>A0ABQ6IWV4_9MICO</name>